<name>A0A848CD85_9BACT</name>
<dbReference type="AlphaFoldDB" id="A0A848CD85"/>
<dbReference type="EMBL" id="JABAFY010000031">
    <property type="protein sequence ID" value="NME52565.1"/>
    <property type="molecule type" value="Genomic_DNA"/>
</dbReference>
<organism evidence="1 2">
    <name type="scientific">Desulfovibrio piger</name>
    <dbReference type="NCBI Taxonomy" id="901"/>
    <lineage>
        <taxon>Bacteria</taxon>
        <taxon>Pseudomonadati</taxon>
        <taxon>Thermodesulfobacteriota</taxon>
        <taxon>Desulfovibrionia</taxon>
        <taxon>Desulfovibrionales</taxon>
        <taxon>Desulfovibrionaceae</taxon>
        <taxon>Desulfovibrio</taxon>
    </lineage>
</organism>
<proteinExistence type="predicted"/>
<evidence type="ECO:0000313" key="1">
    <source>
        <dbReference type="EMBL" id="NME52565.1"/>
    </source>
</evidence>
<accession>A0A848CD85</accession>
<sequence>MNTFGKEFRNFALKFGKFTIWNRIAIYLELYNYSYSEFADKVINGIIAGGEIVPEKSDKYQLCVRYRGSEYYVWIESLWYAALCSVRKGETQTEVYAKARPSRKTVVAFFDWLDAWIQKNMDGILSEELESRKYAIEDFIENDIL</sequence>
<gene>
    <name evidence="1" type="ORF">HF854_08515</name>
</gene>
<comment type="caution">
    <text evidence="1">The sequence shown here is derived from an EMBL/GenBank/DDBJ whole genome shotgun (WGS) entry which is preliminary data.</text>
</comment>
<reference evidence="1 2" key="1">
    <citation type="submission" date="2020-04" db="EMBL/GenBank/DDBJ databases">
        <authorList>
            <person name="Hitch T.C.A."/>
            <person name="Wylensek D."/>
            <person name="Clavel T."/>
        </authorList>
    </citation>
    <scope>NUCLEOTIDE SEQUENCE [LARGE SCALE GENOMIC DNA]</scope>
    <source>
        <strain evidence="1 2">PG-251-APC-1</strain>
    </source>
</reference>
<evidence type="ECO:0000313" key="2">
    <source>
        <dbReference type="Proteomes" id="UP000522333"/>
    </source>
</evidence>
<protein>
    <submittedName>
        <fullName evidence="1">Uncharacterized protein</fullName>
    </submittedName>
</protein>
<dbReference type="Proteomes" id="UP000522333">
    <property type="component" value="Unassembled WGS sequence"/>
</dbReference>